<proteinExistence type="predicted"/>
<evidence type="ECO:0000259" key="4">
    <source>
        <dbReference type="PROSITE" id="PS50206"/>
    </source>
</evidence>
<organism evidence="5 6">
    <name type="scientific">Caulobacter ginsengisoli</name>
    <dbReference type="NCBI Taxonomy" id="400775"/>
    <lineage>
        <taxon>Bacteria</taxon>
        <taxon>Pseudomonadati</taxon>
        <taxon>Pseudomonadota</taxon>
        <taxon>Alphaproteobacteria</taxon>
        <taxon>Caulobacterales</taxon>
        <taxon>Caulobacteraceae</taxon>
        <taxon>Caulobacter</taxon>
    </lineage>
</organism>
<keyword evidence="6" id="KW-1185">Reference proteome</keyword>
<comment type="caution">
    <text evidence="5">The sequence shown here is derived from an EMBL/GenBank/DDBJ whole genome shotgun (WGS) entry which is preliminary data.</text>
</comment>
<dbReference type="GO" id="GO:0016784">
    <property type="term" value="F:3-mercaptopyruvate sulfurtransferase activity"/>
    <property type="evidence" value="ECO:0007669"/>
    <property type="project" value="UniProtKB-EC"/>
</dbReference>
<dbReference type="EC" id="2.8.1.2" evidence="5"/>
<protein>
    <submittedName>
        <fullName evidence="5">Thiosulfate/3-mercaptopyruvate sulfurtransferase</fullName>
        <ecNumber evidence="5">2.8.1.1</ecNumber>
        <ecNumber evidence="5">2.8.1.2</ecNumber>
    </submittedName>
</protein>
<dbReference type="InterPro" id="IPR045078">
    <property type="entry name" value="TST/MPST-like"/>
</dbReference>
<feature type="domain" description="Rhodanese" evidence="4">
    <location>
        <begin position="155"/>
        <end position="266"/>
    </location>
</feature>
<dbReference type="EC" id="2.8.1.1" evidence="5"/>
<keyword evidence="2" id="KW-0677">Repeat</keyword>
<evidence type="ECO:0000256" key="3">
    <source>
        <dbReference type="SAM" id="MobiDB-lite"/>
    </source>
</evidence>
<dbReference type="Proteomes" id="UP001228905">
    <property type="component" value="Unassembled WGS sequence"/>
</dbReference>
<evidence type="ECO:0000256" key="2">
    <source>
        <dbReference type="ARBA" id="ARBA00022737"/>
    </source>
</evidence>
<dbReference type="PANTHER" id="PTHR11364">
    <property type="entry name" value="THIOSULFATE SULFERTANSFERASE"/>
    <property type="match status" value="1"/>
</dbReference>
<evidence type="ECO:0000313" key="5">
    <source>
        <dbReference type="EMBL" id="MDQ0464343.1"/>
    </source>
</evidence>
<sequence length="270" mass="28486">MTPRSSGNSPGAGPHPPPKRGVASSRDPVVEPSALDDWPDLRWVDASACALIWETAARTGETGFDNLGFWQDAIGALGLDAVSPTIVFDDGRLTDAARVWFILQYFGVRAFILNGGRPALAGEPSPLPAPTARFRARPGAGPVGLIDRDGLKARIGGGAAILDARTAGEYRGQDLRGNPRGGHLPGARWLPHASLMDGPRLRPTAELRDLFSQAGFRSGDPIVTHCDGGGRAALAAAAAVRAGHAEVRVYYLSFADWARGDSCPIVQDRP</sequence>
<dbReference type="InterPro" id="IPR001763">
    <property type="entry name" value="Rhodanese-like_dom"/>
</dbReference>
<reference evidence="5 6" key="1">
    <citation type="submission" date="2023-07" db="EMBL/GenBank/DDBJ databases">
        <title>Genomic Encyclopedia of Type Strains, Phase IV (KMG-IV): sequencing the most valuable type-strain genomes for metagenomic binning, comparative biology and taxonomic classification.</title>
        <authorList>
            <person name="Goeker M."/>
        </authorList>
    </citation>
    <scope>NUCLEOTIDE SEQUENCE [LARGE SCALE GENOMIC DNA]</scope>
    <source>
        <strain evidence="5 6">DSM 18695</strain>
    </source>
</reference>
<accession>A0ABU0IQQ2</accession>
<gene>
    <name evidence="5" type="ORF">QO010_002124</name>
</gene>
<dbReference type="EMBL" id="JAUSVS010000003">
    <property type="protein sequence ID" value="MDQ0464343.1"/>
    <property type="molecule type" value="Genomic_DNA"/>
</dbReference>
<dbReference type="RefSeq" id="WP_307348945.1">
    <property type="nucleotide sequence ID" value="NZ_JAUSVS010000003.1"/>
</dbReference>
<evidence type="ECO:0000313" key="6">
    <source>
        <dbReference type="Proteomes" id="UP001228905"/>
    </source>
</evidence>
<dbReference type="GO" id="GO:0004792">
    <property type="term" value="F:thiosulfate-cyanide sulfurtransferase activity"/>
    <property type="evidence" value="ECO:0007669"/>
    <property type="project" value="UniProtKB-EC"/>
</dbReference>
<evidence type="ECO:0000256" key="1">
    <source>
        <dbReference type="ARBA" id="ARBA00022679"/>
    </source>
</evidence>
<dbReference type="SMART" id="SM00450">
    <property type="entry name" value="RHOD"/>
    <property type="match status" value="1"/>
</dbReference>
<feature type="region of interest" description="Disordered" evidence="3">
    <location>
        <begin position="1"/>
        <end position="29"/>
    </location>
</feature>
<feature type="domain" description="Rhodanese" evidence="4">
    <location>
        <begin position="71"/>
        <end position="129"/>
    </location>
</feature>
<dbReference type="InterPro" id="IPR036873">
    <property type="entry name" value="Rhodanese-like_dom_sf"/>
</dbReference>
<name>A0ABU0IQQ2_9CAUL</name>
<dbReference type="Gene3D" id="3.40.250.10">
    <property type="entry name" value="Rhodanese-like domain"/>
    <property type="match status" value="2"/>
</dbReference>
<dbReference type="Pfam" id="PF00581">
    <property type="entry name" value="Rhodanese"/>
    <property type="match status" value="1"/>
</dbReference>
<dbReference type="PANTHER" id="PTHR11364:SF27">
    <property type="entry name" value="SULFURTRANSFERASE"/>
    <property type="match status" value="1"/>
</dbReference>
<dbReference type="PROSITE" id="PS50206">
    <property type="entry name" value="RHODANESE_3"/>
    <property type="match status" value="2"/>
</dbReference>
<keyword evidence="1 5" id="KW-0808">Transferase</keyword>
<dbReference type="SUPFAM" id="SSF52821">
    <property type="entry name" value="Rhodanese/Cell cycle control phosphatase"/>
    <property type="match status" value="2"/>
</dbReference>